<gene>
    <name evidence="4" type="ORF">NE630_00060</name>
</gene>
<dbReference type="GO" id="GO:0016301">
    <property type="term" value="F:kinase activity"/>
    <property type="evidence" value="ECO:0007669"/>
    <property type="project" value="UniProtKB-KW"/>
</dbReference>
<protein>
    <submittedName>
        <fullName evidence="4">Carbohydrate kinase family protein</fullName>
    </submittedName>
</protein>
<dbReference type="InterPro" id="IPR011611">
    <property type="entry name" value="PfkB_dom"/>
</dbReference>
<dbReference type="AlphaFoldDB" id="A0AAW5K231"/>
<evidence type="ECO:0000259" key="3">
    <source>
        <dbReference type="Pfam" id="PF00294"/>
    </source>
</evidence>
<sequence length="306" mass="32679">MPAETVVFGTVFMDCKGFAAYRYDPLGRNVGSVRFIHGGVGRNVAEDLASIGAKVSFVSSVDDSALGLEVLNRLKNEGIDVGHVRRAPSSGMGLWLAIMDQNGDLAASISQMPDLSIMDEIVRSEGESIVAGCKNVILELDLNDHISTTVLSLAKRYGKKVYGITGNMEVILRNRPMLGGLECYICNETEAGRLLEREIPTREPEAALALLRGYVDADGLKSMVITMGEQGSVYYDAVSAESGFCPSIPTKVTDSSGAGDAFFSGTVEALIRGFPLGQAVGYGTRLASWTIEVAEPTRTPLPGNLF</sequence>
<reference evidence="4 5" key="1">
    <citation type="submission" date="2022-06" db="EMBL/GenBank/DDBJ databases">
        <title>Isolation of gut microbiota from human fecal samples.</title>
        <authorList>
            <person name="Pamer E.G."/>
            <person name="Barat B."/>
            <person name="Waligurski E."/>
            <person name="Medina S."/>
            <person name="Paddock L."/>
            <person name="Mostad J."/>
        </authorList>
    </citation>
    <scope>NUCLEOTIDE SEQUENCE [LARGE SCALE GENOMIC DNA]</scope>
    <source>
        <strain evidence="4 5">DFI.9.90</strain>
    </source>
</reference>
<dbReference type="PANTHER" id="PTHR10584">
    <property type="entry name" value="SUGAR KINASE"/>
    <property type="match status" value="1"/>
</dbReference>
<dbReference type="InterPro" id="IPR029056">
    <property type="entry name" value="Ribokinase-like"/>
</dbReference>
<name>A0AAW5K231_9BACT</name>
<feature type="domain" description="Carbohydrate kinase PfkB" evidence="3">
    <location>
        <begin position="5"/>
        <end position="297"/>
    </location>
</feature>
<organism evidence="4 5">
    <name type="scientific">Cloacibacillus evryensis</name>
    <dbReference type="NCBI Taxonomy" id="508460"/>
    <lineage>
        <taxon>Bacteria</taxon>
        <taxon>Thermotogati</taxon>
        <taxon>Synergistota</taxon>
        <taxon>Synergistia</taxon>
        <taxon>Synergistales</taxon>
        <taxon>Synergistaceae</taxon>
        <taxon>Cloacibacillus</taxon>
    </lineage>
</organism>
<keyword evidence="5" id="KW-1185">Reference proteome</keyword>
<evidence type="ECO:0000313" key="4">
    <source>
        <dbReference type="EMBL" id="MCQ4812813.1"/>
    </source>
</evidence>
<dbReference type="PANTHER" id="PTHR10584:SF166">
    <property type="entry name" value="RIBOKINASE"/>
    <property type="match status" value="1"/>
</dbReference>
<keyword evidence="2 4" id="KW-0418">Kinase</keyword>
<dbReference type="GeneID" id="95756401"/>
<evidence type="ECO:0000313" key="5">
    <source>
        <dbReference type="Proteomes" id="UP001205919"/>
    </source>
</evidence>
<dbReference type="RefSeq" id="WP_008711879.1">
    <property type="nucleotide sequence ID" value="NZ_CABKQM010000008.1"/>
</dbReference>
<comment type="caution">
    <text evidence="4">The sequence shown here is derived from an EMBL/GenBank/DDBJ whole genome shotgun (WGS) entry which is preliminary data.</text>
</comment>
<dbReference type="EMBL" id="JANFYT010000001">
    <property type="protein sequence ID" value="MCQ4812813.1"/>
    <property type="molecule type" value="Genomic_DNA"/>
</dbReference>
<dbReference type="Proteomes" id="UP001205919">
    <property type="component" value="Unassembled WGS sequence"/>
</dbReference>
<dbReference type="Pfam" id="PF00294">
    <property type="entry name" value="PfkB"/>
    <property type="match status" value="1"/>
</dbReference>
<accession>A0AAW5K231</accession>
<evidence type="ECO:0000256" key="1">
    <source>
        <dbReference type="ARBA" id="ARBA00022679"/>
    </source>
</evidence>
<evidence type="ECO:0000256" key="2">
    <source>
        <dbReference type="ARBA" id="ARBA00022777"/>
    </source>
</evidence>
<dbReference type="Gene3D" id="3.40.1190.20">
    <property type="match status" value="1"/>
</dbReference>
<dbReference type="SUPFAM" id="SSF53613">
    <property type="entry name" value="Ribokinase-like"/>
    <property type="match status" value="1"/>
</dbReference>
<proteinExistence type="predicted"/>
<keyword evidence="1" id="KW-0808">Transferase</keyword>